<sequence length="24" mass="2886">KSDVSTRGIYNIWIDEGRNFIWCL</sequence>
<evidence type="ECO:0000313" key="1">
    <source>
        <dbReference type="Proteomes" id="UP000035680"/>
    </source>
</evidence>
<proteinExistence type="predicted"/>
<reference evidence="1" key="1">
    <citation type="submission" date="2014-07" db="EMBL/GenBank/DDBJ databases">
        <authorList>
            <person name="Martin A.A"/>
            <person name="De Silva N."/>
        </authorList>
    </citation>
    <scope>NUCLEOTIDE SEQUENCE</scope>
</reference>
<keyword evidence="1" id="KW-1185">Reference proteome</keyword>
<dbReference type="Proteomes" id="UP000035680">
    <property type="component" value="Unassembled WGS sequence"/>
</dbReference>
<organism evidence="1 2">
    <name type="scientific">Strongyloides venezuelensis</name>
    <name type="common">Threadworm</name>
    <dbReference type="NCBI Taxonomy" id="75913"/>
    <lineage>
        <taxon>Eukaryota</taxon>
        <taxon>Metazoa</taxon>
        <taxon>Ecdysozoa</taxon>
        <taxon>Nematoda</taxon>
        <taxon>Chromadorea</taxon>
        <taxon>Rhabditida</taxon>
        <taxon>Tylenchina</taxon>
        <taxon>Panagrolaimomorpha</taxon>
        <taxon>Strongyloidoidea</taxon>
        <taxon>Strongyloididae</taxon>
        <taxon>Strongyloides</taxon>
    </lineage>
</organism>
<dbReference type="WBParaSite" id="SVE_2023400.1">
    <property type="protein sequence ID" value="SVE_2023400.1"/>
    <property type="gene ID" value="SVE_2023400"/>
</dbReference>
<accession>A0A0K0G652</accession>
<reference evidence="2" key="2">
    <citation type="submission" date="2015-08" db="UniProtKB">
        <authorList>
            <consortium name="WormBaseParasite"/>
        </authorList>
    </citation>
    <scope>IDENTIFICATION</scope>
</reference>
<name>A0A0K0G652_STRVS</name>
<dbReference type="AlphaFoldDB" id="A0A0K0G652"/>
<evidence type="ECO:0000313" key="2">
    <source>
        <dbReference type="WBParaSite" id="SVE_2023400.1"/>
    </source>
</evidence>
<protein>
    <submittedName>
        <fullName evidence="2">DNA-binding response regulator</fullName>
    </submittedName>
</protein>